<proteinExistence type="predicted"/>
<comment type="caution">
    <text evidence="2">The sequence shown here is derived from an EMBL/GenBank/DDBJ whole genome shotgun (WGS) entry which is preliminary data.</text>
</comment>
<keyword evidence="3" id="KW-1185">Reference proteome</keyword>
<protein>
    <submittedName>
        <fullName evidence="2">Uncharacterized protein</fullName>
    </submittedName>
</protein>
<organism evidence="2 3">
    <name type="scientific">Psilocybe cyanescens</name>
    <dbReference type="NCBI Taxonomy" id="93625"/>
    <lineage>
        <taxon>Eukaryota</taxon>
        <taxon>Fungi</taxon>
        <taxon>Dikarya</taxon>
        <taxon>Basidiomycota</taxon>
        <taxon>Agaricomycotina</taxon>
        <taxon>Agaricomycetes</taxon>
        <taxon>Agaricomycetidae</taxon>
        <taxon>Agaricales</taxon>
        <taxon>Agaricineae</taxon>
        <taxon>Strophariaceae</taxon>
        <taxon>Psilocybe</taxon>
    </lineage>
</organism>
<dbReference type="STRING" id="93625.A0A409WHU0"/>
<evidence type="ECO:0000313" key="3">
    <source>
        <dbReference type="Proteomes" id="UP000283269"/>
    </source>
</evidence>
<dbReference type="AlphaFoldDB" id="A0A409WHU0"/>
<sequence>MHRHEVSDPGQVDEGYLMKDKPASRHFVDVAPGNIQGPGKITPLFQKLARESDQLGEVQKKEEQKIENYRKISATLNNITASAENLVAPQLARSVLTQADCKSLIRKNNEDCQKIWKEAISIFSEETTRAIDQHLQLALLSIKDEVGRGISIITGATNKRKRDDVDGITDPQPRDKIDTSSVRGIEASQNVENGTSHIIKRQRLRAPSLSISQQQQQQQDIGNVDSEQIALIKQLKLKIEQQEKNLVILAKENKEVSCDSEGSEENEALTVTNIG</sequence>
<dbReference type="Proteomes" id="UP000283269">
    <property type="component" value="Unassembled WGS sequence"/>
</dbReference>
<accession>A0A409WHU0</accession>
<keyword evidence="1" id="KW-0175">Coiled coil</keyword>
<evidence type="ECO:0000256" key="1">
    <source>
        <dbReference type="SAM" id="Coils"/>
    </source>
</evidence>
<evidence type="ECO:0000313" key="2">
    <source>
        <dbReference type="EMBL" id="PPQ78108.1"/>
    </source>
</evidence>
<name>A0A409WHU0_PSICY</name>
<feature type="coiled-coil region" evidence="1">
    <location>
        <begin position="232"/>
        <end position="259"/>
    </location>
</feature>
<dbReference type="OrthoDB" id="3058225at2759"/>
<dbReference type="InParanoid" id="A0A409WHU0"/>
<reference evidence="2 3" key="1">
    <citation type="journal article" date="2018" name="Evol. Lett.">
        <title>Horizontal gene cluster transfer increased hallucinogenic mushroom diversity.</title>
        <authorList>
            <person name="Reynolds H.T."/>
            <person name="Vijayakumar V."/>
            <person name="Gluck-Thaler E."/>
            <person name="Korotkin H.B."/>
            <person name="Matheny P.B."/>
            <person name="Slot J.C."/>
        </authorList>
    </citation>
    <scope>NUCLEOTIDE SEQUENCE [LARGE SCALE GENOMIC DNA]</scope>
    <source>
        <strain evidence="2 3">2631</strain>
    </source>
</reference>
<gene>
    <name evidence="2" type="ORF">CVT25_015642</name>
</gene>
<dbReference type="EMBL" id="NHYD01003427">
    <property type="protein sequence ID" value="PPQ78108.1"/>
    <property type="molecule type" value="Genomic_DNA"/>
</dbReference>